<dbReference type="Gene3D" id="3.40.50.1820">
    <property type="entry name" value="alpha/beta hydrolase"/>
    <property type="match status" value="1"/>
</dbReference>
<dbReference type="Proteomes" id="UP001213623">
    <property type="component" value="Chromosome 5"/>
</dbReference>
<dbReference type="AlphaFoldDB" id="A0AAF0J4G4"/>
<evidence type="ECO:0000313" key="5">
    <source>
        <dbReference type="Proteomes" id="UP001213623"/>
    </source>
</evidence>
<accession>A0AAF0J4G4</accession>
<dbReference type="EC" id="3.1.1.23" evidence="4"/>
<keyword evidence="5" id="KW-1185">Reference proteome</keyword>
<evidence type="ECO:0000313" key="4">
    <source>
        <dbReference type="EMBL" id="WFD27983.1"/>
    </source>
</evidence>
<evidence type="ECO:0000256" key="2">
    <source>
        <dbReference type="ARBA" id="ARBA00048461"/>
    </source>
</evidence>
<evidence type="ECO:0000256" key="1">
    <source>
        <dbReference type="ARBA" id="ARBA00047591"/>
    </source>
</evidence>
<comment type="catalytic activity">
    <reaction evidence="1">
        <text>a diacylglycerol + H2O = a monoacylglycerol + a fatty acid + H(+)</text>
        <dbReference type="Rhea" id="RHEA:32731"/>
        <dbReference type="ChEBI" id="CHEBI:15377"/>
        <dbReference type="ChEBI" id="CHEBI:15378"/>
        <dbReference type="ChEBI" id="CHEBI:17408"/>
        <dbReference type="ChEBI" id="CHEBI:18035"/>
        <dbReference type="ChEBI" id="CHEBI:28868"/>
    </reaction>
</comment>
<reference evidence="4" key="1">
    <citation type="submission" date="2023-03" db="EMBL/GenBank/DDBJ databases">
        <title>Mating type loci evolution in Malassezia.</title>
        <authorList>
            <person name="Coelho M.A."/>
        </authorList>
    </citation>
    <scope>NUCLEOTIDE SEQUENCE</scope>
    <source>
        <strain evidence="4">CBS 9557</strain>
    </source>
</reference>
<dbReference type="InterPro" id="IPR051044">
    <property type="entry name" value="MAG_DAG_Lipase"/>
</dbReference>
<dbReference type="PANTHER" id="PTHR11614">
    <property type="entry name" value="PHOSPHOLIPASE-RELATED"/>
    <property type="match status" value="1"/>
</dbReference>
<evidence type="ECO:0000259" key="3">
    <source>
        <dbReference type="Pfam" id="PF12146"/>
    </source>
</evidence>
<dbReference type="EMBL" id="CP119896">
    <property type="protein sequence ID" value="WFD27983.1"/>
    <property type="molecule type" value="Genomic_DNA"/>
</dbReference>
<keyword evidence="4" id="KW-0378">Hydrolase</keyword>
<organism evidence="4 5">
    <name type="scientific">Malassezia nana</name>
    <dbReference type="NCBI Taxonomy" id="180528"/>
    <lineage>
        <taxon>Eukaryota</taxon>
        <taxon>Fungi</taxon>
        <taxon>Dikarya</taxon>
        <taxon>Basidiomycota</taxon>
        <taxon>Ustilaginomycotina</taxon>
        <taxon>Malasseziomycetes</taxon>
        <taxon>Malasseziales</taxon>
        <taxon>Malasseziaceae</taxon>
        <taxon>Malassezia</taxon>
    </lineage>
</organism>
<dbReference type="GO" id="GO:0047372">
    <property type="term" value="F:monoacylglycerol lipase activity"/>
    <property type="evidence" value="ECO:0007669"/>
    <property type="project" value="UniProtKB-EC"/>
</dbReference>
<proteinExistence type="predicted"/>
<dbReference type="SUPFAM" id="SSF53474">
    <property type="entry name" value="alpha/beta-Hydrolases"/>
    <property type="match status" value="1"/>
</dbReference>
<protein>
    <submittedName>
        <fullName evidence="4">Acylglycerol lipase</fullName>
        <ecNumber evidence="4">3.1.1.23</ecNumber>
    </submittedName>
</protein>
<dbReference type="InterPro" id="IPR029058">
    <property type="entry name" value="AB_hydrolase_fold"/>
</dbReference>
<name>A0AAF0J4G4_9BASI</name>
<feature type="domain" description="Serine aminopeptidase S33" evidence="3">
    <location>
        <begin position="113"/>
        <end position="263"/>
    </location>
</feature>
<sequence>MNFLVWCVREVYFVFIEPVLLYWDLVKAGFGDATYGRDAIPYGPMERELIYDNPAVRVTRRRVFLSQGEPILDTSLGSSKRALPFRNNGKRVDAWINYYVWEMPEVLRQNDLHADIYLIHGINEYSGRVIPQAMVHMKHGFRTIAIDMPTYDRSSGLHSHLPTLRMNEGALSAVMMHMQMFDQNDPTMNVKKRYRFAQGASMGGFTVVYHAALHPPHSSPASLALDAVAVTAPMLRISSETRPATWVDTIGRILSCFAGRLGLIRAIRGNLSDDPMCVLTV</sequence>
<comment type="catalytic activity">
    <reaction evidence="2">
        <text>a monoacylglycerol + H2O = glycerol + a fatty acid + H(+)</text>
        <dbReference type="Rhea" id="RHEA:15245"/>
        <dbReference type="ChEBI" id="CHEBI:15377"/>
        <dbReference type="ChEBI" id="CHEBI:15378"/>
        <dbReference type="ChEBI" id="CHEBI:17408"/>
        <dbReference type="ChEBI" id="CHEBI:17754"/>
        <dbReference type="ChEBI" id="CHEBI:28868"/>
    </reaction>
</comment>
<dbReference type="Pfam" id="PF12146">
    <property type="entry name" value="Hydrolase_4"/>
    <property type="match status" value="1"/>
</dbReference>
<gene>
    <name evidence="4" type="ORF">MNAN1_002991</name>
</gene>
<dbReference type="InterPro" id="IPR022742">
    <property type="entry name" value="Hydrolase_4"/>
</dbReference>